<gene>
    <name evidence="2" type="ORF">WA026_016249</name>
</gene>
<dbReference type="Proteomes" id="UP001431783">
    <property type="component" value="Unassembled WGS sequence"/>
</dbReference>
<feature type="region of interest" description="Disordered" evidence="1">
    <location>
        <begin position="330"/>
        <end position="350"/>
    </location>
</feature>
<dbReference type="EMBL" id="JARQZJ010000009">
    <property type="protein sequence ID" value="KAK9872195.1"/>
    <property type="molecule type" value="Genomic_DNA"/>
</dbReference>
<keyword evidence="3" id="KW-1185">Reference proteome</keyword>
<feature type="compositionally biased region" description="Low complexity" evidence="1">
    <location>
        <begin position="330"/>
        <end position="343"/>
    </location>
</feature>
<protein>
    <recommendedName>
        <fullName evidence="4">Retrotransposon gag domain-containing protein</fullName>
    </recommendedName>
</protein>
<comment type="caution">
    <text evidence="2">The sequence shown here is derived from an EMBL/GenBank/DDBJ whole genome shotgun (WGS) entry which is preliminary data.</text>
</comment>
<evidence type="ECO:0000313" key="2">
    <source>
        <dbReference type="EMBL" id="KAK9872195.1"/>
    </source>
</evidence>
<dbReference type="AlphaFoldDB" id="A0AAW1TWK0"/>
<proteinExistence type="predicted"/>
<accession>A0AAW1TWK0</accession>
<name>A0AAW1TWK0_9CUCU</name>
<evidence type="ECO:0008006" key="4">
    <source>
        <dbReference type="Google" id="ProtNLM"/>
    </source>
</evidence>
<reference evidence="2 3" key="1">
    <citation type="submission" date="2023-03" db="EMBL/GenBank/DDBJ databases">
        <title>Genome insight into feeding habits of ladybird beetles.</title>
        <authorList>
            <person name="Li H.-S."/>
            <person name="Huang Y.-H."/>
            <person name="Pang H."/>
        </authorList>
    </citation>
    <scope>NUCLEOTIDE SEQUENCE [LARGE SCALE GENOMIC DNA]</scope>
    <source>
        <strain evidence="2">SYSU_2023b</strain>
        <tissue evidence="2">Whole body</tissue>
    </source>
</reference>
<organism evidence="2 3">
    <name type="scientific">Henosepilachna vigintioctopunctata</name>
    <dbReference type="NCBI Taxonomy" id="420089"/>
    <lineage>
        <taxon>Eukaryota</taxon>
        <taxon>Metazoa</taxon>
        <taxon>Ecdysozoa</taxon>
        <taxon>Arthropoda</taxon>
        <taxon>Hexapoda</taxon>
        <taxon>Insecta</taxon>
        <taxon>Pterygota</taxon>
        <taxon>Neoptera</taxon>
        <taxon>Endopterygota</taxon>
        <taxon>Coleoptera</taxon>
        <taxon>Polyphaga</taxon>
        <taxon>Cucujiformia</taxon>
        <taxon>Coccinelloidea</taxon>
        <taxon>Coccinellidae</taxon>
        <taxon>Epilachninae</taxon>
        <taxon>Epilachnini</taxon>
        <taxon>Henosepilachna</taxon>
    </lineage>
</organism>
<evidence type="ECO:0000313" key="3">
    <source>
        <dbReference type="Proteomes" id="UP001431783"/>
    </source>
</evidence>
<sequence>MVRIEISLTCDSVKKGAPQIKVKTIKRFGENKVYMFSNQHQNAEEHKSLLNIPSVRRAVEVISNRGDYRDVVATLPEDIVGLYFDEEENFVFQDYLLAECNKTATTNENKTMKSEELDIFSKVKHFVLDKYNGSQNAEEWINIFEKECDRLRVDLDVSKIQILRLFLEENAVEWYKATLSKFSINGTWNQWSQHFLDTYAGKNWSQVFYAFNYRYISGSLLDYALKKERLLLETDAKMTENTRINLIVCGLPSYVYNKFNIKEVSSSVKLMNILGTYNNISKKNQSNLRMKLSSFQEKKPCTVCEKLGFSGRFHPVEMCWNKDKKKVNFTGNTSSKTRKNTTNPFECQNQ</sequence>
<evidence type="ECO:0000256" key="1">
    <source>
        <dbReference type="SAM" id="MobiDB-lite"/>
    </source>
</evidence>